<dbReference type="AlphaFoldDB" id="A0A0F7SUB5"/>
<dbReference type="GO" id="GO:0042148">
    <property type="term" value="P:DNA strand invasion"/>
    <property type="evidence" value="ECO:0007669"/>
    <property type="project" value="TreeGrafter"/>
</dbReference>
<dbReference type="Gene3D" id="3.40.50.300">
    <property type="entry name" value="P-loop containing nucleotide triphosphate hydrolases"/>
    <property type="match status" value="1"/>
</dbReference>
<evidence type="ECO:0000313" key="3">
    <source>
        <dbReference type="EMBL" id="CED84170.1"/>
    </source>
</evidence>
<dbReference type="GO" id="GO:0003697">
    <property type="term" value="F:single-stranded DNA binding"/>
    <property type="evidence" value="ECO:0007669"/>
    <property type="project" value="TreeGrafter"/>
</dbReference>
<dbReference type="GO" id="GO:0007131">
    <property type="term" value="P:reciprocal meiotic recombination"/>
    <property type="evidence" value="ECO:0007669"/>
    <property type="project" value="TreeGrafter"/>
</dbReference>
<evidence type="ECO:0000256" key="1">
    <source>
        <dbReference type="ARBA" id="ARBA00004123"/>
    </source>
</evidence>
<dbReference type="EMBL" id="LN483157">
    <property type="protein sequence ID" value="CED84170.1"/>
    <property type="molecule type" value="Genomic_DNA"/>
</dbReference>
<dbReference type="GO" id="GO:0005815">
    <property type="term" value="C:microtubule organizing center"/>
    <property type="evidence" value="ECO:0007669"/>
    <property type="project" value="TreeGrafter"/>
</dbReference>
<reference evidence="3" key="1">
    <citation type="submission" date="2014-08" db="EMBL/GenBank/DDBJ databases">
        <authorList>
            <person name="Sharma Rahul"/>
            <person name="Thines Marco"/>
        </authorList>
    </citation>
    <scope>NUCLEOTIDE SEQUENCE</scope>
</reference>
<dbReference type="PANTHER" id="PTHR46457">
    <property type="entry name" value="DNA REPAIR PROTEIN RAD51 HOMOLOG 4"/>
    <property type="match status" value="1"/>
</dbReference>
<sequence>MRLKRLVPLISPELHRLISLLAQIEITQSQTLVFTPSDEILSLLGPIISNLATEDDHLSSISLTSIEQLKDEVTKVETPEFIRGDRALDQEKMDKAGRTSRWVGIGVKPVDELMGVISSEGQERWDGVGIVEVSGTDGVGKSLFSLHLVLNHLVRHPKSEALWVDTDRSFEASRALNVLSHKFPGISSTRVLGRLQVKPIFGLPSFIQALSDLEKPYQSVDREGQSSTSTKPKGRFTLLVVDSLTKLYGDLVISAGSAGLAALVSHMHRLSAISHRQGITSILINDSIRVPSQSHTPSSNSAMNNQIPALGTEFTYLTDMALWLETTKFTHFSSTEREVIIQIMKNRVGPARRSTSIKTDGTVILGLQDRPRSSV</sequence>
<dbReference type="GO" id="GO:0033063">
    <property type="term" value="C:Rad51B-Rad51C-Rad51D-XRCC2 complex"/>
    <property type="evidence" value="ECO:0007669"/>
    <property type="project" value="TreeGrafter"/>
</dbReference>
<dbReference type="GO" id="GO:0000723">
    <property type="term" value="P:telomere maintenance"/>
    <property type="evidence" value="ECO:0007669"/>
    <property type="project" value="TreeGrafter"/>
</dbReference>
<name>A0A0F7SUB5_PHARH</name>
<dbReference type="InterPro" id="IPR051988">
    <property type="entry name" value="HRR_RAD51_Paralog"/>
</dbReference>
<accession>A0A0F7SUB5</accession>
<protein>
    <submittedName>
        <fullName evidence="3">RAD51L3, RAD51D</fullName>
    </submittedName>
</protein>
<comment type="subcellular location">
    <subcellularLocation>
        <location evidence="1">Nucleus</location>
    </subcellularLocation>
</comment>
<proteinExistence type="predicted"/>
<dbReference type="PANTHER" id="PTHR46457:SF1">
    <property type="entry name" value="DNA REPAIR PROTEIN RAD51 HOMOLOG 4"/>
    <property type="match status" value="1"/>
</dbReference>
<dbReference type="SUPFAM" id="SSF52540">
    <property type="entry name" value="P-loop containing nucleoside triphosphate hydrolases"/>
    <property type="match status" value="1"/>
</dbReference>
<dbReference type="GO" id="GO:0005657">
    <property type="term" value="C:replication fork"/>
    <property type="evidence" value="ECO:0007669"/>
    <property type="project" value="TreeGrafter"/>
</dbReference>
<dbReference type="GO" id="GO:0000400">
    <property type="term" value="F:four-way junction DNA binding"/>
    <property type="evidence" value="ECO:0007669"/>
    <property type="project" value="TreeGrafter"/>
</dbReference>
<dbReference type="InterPro" id="IPR027417">
    <property type="entry name" value="P-loop_NTPase"/>
</dbReference>
<dbReference type="GO" id="GO:0000724">
    <property type="term" value="P:double-strand break repair via homologous recombination"/>
    <property type="evidence" value="ECO:0007669"/>
    <property type="project" value="TreeGrafter"/>
</dbReference>
<dbReference type="GO" id="GO:0008094">
    <property type="term" value="F:ATP-dependent activity, acting on DNA"/>
    <property type="evidence" value="ECO:0007669"/>
    <property type="project" value="TreeGrafter"/>
</dbReference>
<organism evidence="3">
    <name type="scientific">Phaffia rhodozyma</name>
    <name type="common">Yeast</name>
    <name type="synonym">Xanthophyllomyces dendrorhous</name>
    <dbReference type="NCBI Taxonomy" id="264483"/>
    <lineage>
        <taxon>Eukaryota</taxon>
        <taxon>Fungi</taxon>
        <taxon>Dikarya</taxon>
        <taxon>Basidiomycota</taxon>
        <taxon>Agaricomycotina</taxon>
        <taxon>Tremellomycetes</taxon>
        <taxon>Cystofilobasidiales</taxon>
        <taxon>Mrakiaceae</taxon>
        <taxon>Phaffia</taxon>
    </lineage>
</organism>
<keyword evidence="2" id="KW-0539">Nucleus</keyword>
<evidence type="ECO:0000256" key="2">
    <source>
        <dbReference type="ARBA" id="ARBA00023242"/>
    </source>
</evidence>